<proteinExistence type="predicted"/>
<dbReference type="Pfam" id="PF13365">
    <property type="entry name" value="Trypsin_2"/>
    <property type="match status" value="1"/>
</dbReference>
<accession>A0A2G9YYS3</accession>
<dbReference type="AlphaFoldDB" id="A0A2G9YYS3"/>
<dbReference type="Proteomes" id="UP000230273">
    <property type="component" value="Unassembled WGS sequence"/>
</dbReference>
<evidence type="ECO:0000313" key="1">
    <source>
        <dbReference type="EMBL" id="PIP23611.1"/>
    </source>
</evidence>
<dbReference type="SUPFAM" id="SSF50494">
    <property type="entry name" value="Trypsin-like serine proteases"/>
    <property type="match status" value="1"/>
</dbReference>
<name>A0A2G9YYS3_9BACT</name>
<comment type="caution">
    <text evidence="1">The sequence shown here is derived from an EMBL/GenBank/DDBJ whole genome shotgun (WGS) entry which is preliminary data.</text>
</comment>
<dbReference type="PANTHER" id="PTHR43019:SF23">
    <property type="entry name" value="PROTEASE DO-LIKE 5, CHLOROPLASTIC"/>
    <property type="match status" value="1"/>
</dbReference>
<protein>
    <recommendedName>
        <fullName evidence="3">Serine protease</fullName>
    </recommendedName>
</protein>
<gene>
    <name evidence="1" type="ORF">COX36_02265</name>
</gene>
<dbReference type="EMBL" id="PCRP01000036">
    <property type="protein sequence ID" value="PIP23611.1"/>
    <property type="molecule type" value="Genomic_DNA"/>
</dbReference>
<dbReference type="Gene3D" id="2.40.10.120">
    <property type="match status" value="1"/>
</dbReference>
<dbReference type="InterPro" id="IPR009003">
    <property type="entry name" value="Peptidase_S1_PA"/>
</dbReference>
<dbReference type="PANTHER" id="PTHR43019">
    <property type="entry name" value="SERINE ENDOPROTEASE DEGS"/>
    <property type="match status" value="1"/>
</dbReference>
<evidence type="ECO:0000313" key="2">
    <source>
        <dbReference type="Proteomes" id="UP000230273"/>
    </source>
</evidence>
<organism evidence="1 2">
    <name type="scientific">Candidatus Nealsonbacteria bacterium CG23_combo_of_CG06-09_8_20_14_all_38_19</name>
    <dbReference type="NCBI Taxonomy" id="1974721"/>
    <lineage>
        <taxon>Bacteria</taxon>
        <taxon>Candidatus Nealsoniibacteriota</taxon>
    </lineage>
</organism>
<evidence type="ECO:0008006" key="3">
    <source>
        <dbReference type="Google" id="ProtNLM"/>
    </source>
</evidence>
<reference evidence="1 2" key="1">
    <citation type="submission" date="2017-09" db="EMBL/GenBank/DDBJ databases">
        <title>Depth-based differentiation of microbial function through sediment-hosted aquifers and enrichment of novel symbionts in the deep terrestrial subsurface.</title>
        <authorList>
            <person name="Probst A.J."/>
            <person name="Ladd B."/>
            <person name="Jarett J.K."/>
            <person name="Geller-Mcgrath D.E."/>
            <person name="Sieber C.M."/>
            <person name="Emerson J.B."/>
            <person name="Anantharaman K."/>
            <person name="Thomas B.C."/>
            <person name="Malmstrom R."/>
            <person name="Stieglmeier M."/>
            <person name="Klingl A."/>
            <person name="Woyke T."/>
            <person name="Ryan C.M."/>
            <person name="Banfield J.F."/>
        </authorList>
    </citation>
    <scope>NUCLEOTIDE SEQUENCE [LARGE SCALE GENOMIC DNA]</scope>
    <source>
        <strain evidence="1">CG23_combo_of_CG06-09_8_20_14_all_38_19</strain>
    </source>
</reference>
<sequence length="232" mass="25759">MLDNLQEKIKEVKKSIVAIGFNPNPQQITIIGSGFAVSDDGKILSAAHLYNQLNPEQIGTLKAMAMVKQDENGVEHYQWFPISLDEEKKDDSNDVIFFKLDDYNKTLLKKLELGDSDVVEVGEEVYFIGFPYAAQLINDGFGITLIINRGVISNIKRDGVDPAHKRNWLIIDAVSNPGNSGCPLIDAENNKVIGIMTIAFRTQSKVQPNLDIREPMHIAGAKPINLAKELIK</sequence>